<evidence type="ECO:0000313" key="2">
    <source>
        <dbReference type="EMBL" id="HAE1794699.1"/>
    </source>
</evidence>
<gene>
    <name evidence="2" type="ORF">G3V02_003450</name>
</gene>
<dbReference type="InterPro" id="IPR007539">
    <property type="entry name" value="DUF551"/>
</dbReference>
<proteinExistence type="predicted"/>
<evidence type="ECO:0000259" key="1">
    <source>
        <dbReference type="Pfam" id="PF04448"/>
    </source>
</evidence>
<dbReference type="EMBL" id="DAARBX010000017">
    <property type="protein sequence ID" value="HAE1794699.1"/>
    <property type="molecule type" value="Genomic_DNA"/>
</dbReference>
<dbReference type="AlphaFoldDB" id="A0A727BHV9"/>
<protein>
    <submittedName>
        <fullName evidence="2">DUF551 domain-containing protein</fullName>
    </submittedName>
</protein>
<name>A0A727BHV9_SALET</name>
<accession>A0A727BHV9</accession>
<dbReference type="Pfam" id="PF04448">
    <property type="entry name" value="DUF551"/>
    <property type="match status" value="1"/>
</dbReference>
<reference evidence="2" key="2">
    <citation type="submission" date="2018-07" db="EMBL/GenBank/DDBJ databases">
        <authorList>
            <consortium name="NCBI Pathogen Detection Project"/>
        </authorList>
    </citation>
    <scope>NUCLEOTIDE SEQUENCE</scope>
    <source>
        <strain evidence="2">BCW_2640</strain>
    </source>
</reference>
<feature type="domain" description="DUF551" evidence="1">
    <location>
        <begin position="177"/>
        <end position="236"/>
    </location>
</feature>
<reference evidence="2" key="1">
    <citation type="journal article" date="2018" name="Genome Biol.">
        <title>SKESA: strategic k-mer extension for scrupulous assemblies.</title>
        <authorList>
            <person name="Souvorov A."/>
            <person name="Agarwala R."/>
            <person name="Lipman D.J."/>
        </authorList>
    </citation>
    <scope>NUCLEOTIDE SEQUENCE</scope>
    <source>
        <strain evidence="2">BCW_2640</strain>
    </source>
</reference>
<comment type="caution">
    <text evidence="2">The sequence shown here is derived from an EMBL/GenBank/DDBJ whole genome shotgun (WGS) entry which is preliminary data.</text>
</comment>
<organism evidence="2">
    <name type="scientific">Salmonella enterica subsp. enterica serovar Ank</name>
    <dbReference type="NCBI Taxonomy" id="1173578"/>
    <lineage>
        <taxon>Bacteria</taxon>
        <taxon>Pseudomonadati</taxon>
        <taxon>Pseudomonadota</taxon>
        <taxon>Gammaproteobacteria</taxon>
        <taxon>Enterobacterales</taxon>
        <taxon>Enterobacteriaceae</taxon>
        <taxon>Salmonella</taxon>
    </lineage>
</organism>
<sequence>MITITREWLQQKIAEIEATRDDIPFGLDEDDSNTLAALRIALASLTAEPVGTFRKGPCGYSPSFHEEAVPLYTAPPAPVVNAEPVAWKAGNRAFVTRVVAEMYASEIMAEIKPLYAAPPAPVVPDIDRRAIADKVYGKCCRIPGATFYNAAEFAIDEIESLRAAMLQAGNSPVTPDGWIPVSERMPEGSEEVLCTKEFDGPGDWRRKVGYWHEGKWVVYGASWTPTHWMPLPAAPKQTEG</sequence>